<dbReference type="InterPro" id="IPR046461">
    <property type="entry name" value="TerL_ATPase"/>
</dbReference>
<evidence type="ECO:0000313" key="4">
    <source>
        <dbReference type="Proteomes" id="UP000238206"/>
    </source>
</evidence>
<dbReference type="RefSeq" id="WP_105392062.1">
    <property type="nucleotide sequence ID" value="NZ_PUIQ01000030.1"/>
</dbReference>
<protein>
    <submittedName>
        <fullName evidence="3">Terminase large subunit</fullName>
    </submittedName>
</protein>
<dbReference type="Pfam" id="PF20441">
    <property type="entry name" value="TerL_nuclease"/>
    <property type="match status" value="1"/>
</dbReference>
<comment type="caution">
    <text evidence="3">The sequence shown here is derived from an EMBL/GenBank/DDBJ whole genome shotgun (WGS) entry which is preliminary data.</text>
</comment>
<dbReference type="Gene3D" id="3.30.420.240">
    <property type="match status" value="1"/>
</dbReference>
<dbReference type="AlphaFoldDB" id="A0A2S8IL67"/>
<dbReference type="InterPro" id="IPR027417">
    <property type="entry name" value="P-loop_NTPase"/>
</dbReference>
<dbReference type="PANTHER" id="PTHR41287">
    <property type="match status" value="1"/>
</dbReference>
<dbReference type="PANTHER" id="PTHR41287:SF1">
    <property type="entry name" value="PROTEIN YMFN"/>
    <property type="match status" value="1"/>
</dbReference>
<name>A0A2S8IL67_BURCE</name>
<gene>
    <name evidence="3" type="ORF">C5615_22810</name>
</gene>
<feature type="domain" description="Terminase large subunit-like ATPase" evidence="1">
    <location>
        <begin position="83"/>
        <end position="255"/>
    </location>
</feature>
<dbReference type="GO" id="GO:0004519">
    <property type="term" value="F:endonuclease activity"/>
    <property type="evidence" value="ECO:0007669"/>
    <property type="project" value="InterPro"/>
</dbReference>
<dbReference type="EMBL" id="PUIQ01000030">
    <property type="protein sequence ID" value="PQP15511.1"/>
    <property type="molecule type" value="Genomic_DNA"/>
</dbReference>
<feature type="domain" description="Terminase large subunit-like endonuclease" evidence="2">
    <location>
        <begin position="266"/>
        <end position="544"/>
    </location>
</feature>
<sequence>MTFVDTANQYIDDVLAGRIVACKWVKLACERQRRDLARAEMGDPDFPYRFDNDAATRICEFIELLPHTKGRWARTRQSIKLEPWQAFILTTVFGWLHVDSGLRRFRRAYEEVARKNAKSTKSSGIALYLFAADGEPGAEVYSAATTRDQAKIVFDDARAMALREPDMCAALGIEILQHQLLTDDGSKFLPLSAEGSTLDGLNVHGGVIDELHAHKTRAVFDVIDSGTGARDQSLLWLITTAGSDLTGICYEQRTHVTKILEGVFVDETFFGIIFTLDDGDDWSDPSVWIKANPNLGVSVFVDDMEMACRKAQSMPSAVNNFLTKRLNVWVNADSAWMDMRAWERCADRDMRLDDFVGERCWIGMDLAEKTDFAALVLVFERTGTFYVFPRFYLNEYAVDNGSNSQYSGWVRAEHIIVNEGNATDFDVIADDIRRYCEMFDVQEIPFDPAMSRYFATQLVKEGLPLVEIRQAPIFFTQPIIQTENLVLEGKLKFDGNPAMTWMVSNVVVTTSRYNGLKHPTKERPENKIDGPVAMFLALGRAMMGDESDDGVADGL</sequence>
<evidence type="ECO:0000259" key="2">
    <source>
        <dbReference type="Pfam" id="PF20441"/>
    </source>
</evidence>
<evidence type="ECO:0000259" key="1">
    <source>
        <dbReference type="Pfam" id="PF03354"/>
    </source>
</evidence>
<dbReference type="InterPro" id="IPR046462">
    <property type="entry name" value="TerL_nuclease"/>
</dbReference>
<dbReference type="Pfam" id="PF03354">
    <property type="entry name" value="TerL_ATPase"/>
    <property type="match status" value="1"/>
</dbReference>
<proteinExistence type="predicted"/>
<dbReference type="Proteomes" id="UP000238206">
    <property type="component" value="Unassembled WGS sequence"/>
</dbReference>
<organism evidence="3 4">
    <name type="scientific">Burkholderia cepacia</name>
    <name type="common">Pseudomonas cepacia</name>
    <dbReference type="NCBI Taxonomy" id="292"/>
    <lineage>
        <taxon>Bacteria</taxon>
        <taxon>Pseudomonadati</taxon>
        <taxon>Pseudomonadota</taxon>
        <taxon>Betaproteobacteria</taxon>
        <taxon>Burkholderiales</taxon>
        <taxon>Burkholderiaceae</taxon>
        <taxon>Burkholderia</taxon>
        <taxon>Burkholderia cepacia complex</taxon>
    </lineage>
</organism>
<reference evidence="3 4" key="1">
    <citation type="submission" date="2018-02" db="EMBL/GenBank/DDBJ databases">
        <title>Draft genome sequencing of Burkholderia cepacia Y14-15.</title>
        <authorList>
            <person name="Zheng B.-X."/>
        </authorList>
    </citation>
    <scope>NUCLEOTIDE SEQUENCE [LARGE SCALE GENOMIC DNA]</scope>
    <source>
        <strain evidence="3 4">Y14-15</strain>
    </source>
</reference>
<evidence type="ECO:0000313" key="3">
    <source>
        <dbReference type="EMBL" id="PQP15511.1"/>
    </source>
</evidence>
<dbReference type="InterPro" id="IPR005021">
    <property type="entry name" value="Terminase_largesu-like"/>
</dbReference>
<dbReference type="Gene3D" id="3.40.50.300">
    <property type="entry name" value="P-loop containing nucleotide triphosphate hydrolases"/>
    <property type="match status" value="1"/>
</dbReference>
<accession>A0A2S8IL67</accession>